<proteinExistence type="predicted"/>
<feature type="compositionally biased region" description="Polar residues" evidence="1">
    <location>
        <begin position="233"/>
        <end position="249"/>
    </location>
</feature>
<keyword evidence="3" id="KW-1185">Reference proteome</keyword>
<reference evidence="2 3" key="1">
    <citation type="journal article" date="2013" name="PLoS Genet.">
        <title>Comparative genome structure, secondary metabolite, and effector coding capacity across Cochliobolus pathogens.</title>
        <authorList>
            <person name="Condon B.J."/>
            <person name="Leng Y."/>
            <person name="Wu D."/>
            <person name="Bushley K.E."/>
            <person name="Ohm R.A."/>
            <person name="Otillar R."/>
            <person name="Martin J."/>
            <person name="Schackwitz W."/>
            <person name="Grimwood J."/>
            <person name="MohdZainudin N."/>
            <person name="Xue C."/>
            <person name="Wang R."/>
            <person name="Manning V.A."/>
            <person name="Dhillon B."/>
            <person name="Tu Z.J."/>
            <person name="Steffenson B.J."/>
            <person name="Salamov A."/>
            <person name="Sun H."/>
            <person name="Lowry S."/>
            <person name="LaButti K."/>
            <person name="Han J."/>
            <person name="Copeland A."/>
            <person name="Lindquist E."/>
            <person name="Barry K."/>
            <person name="Schmutz J."/>
            <person name="Baker S.E."/>
            <person name="Ciuffetti L.M."/>
            <person name="Grigoriev I.V."/>
            <person name="Zhong S."/>
            <person name="Turgeon B.G."/>
        </authorList>
    </citation>
    <scope>NUCLEOTIDE SEQUENCE [LARGE SCALE GENOMIC DNA]</scope>
    <source>
        <strain evidence="2 3">ATCC 44560</strain>
    </source>
</reference>
<dbReference type="KEGG" id="bor:COCMIDRAFT_110263"/>
<evidence type="ECO:0000256" key="1">
    <source>
        <dbReference type="SAM" id="MobiDB-lite"/>
    </source>
</evidence>
<dbReference type="Proteomes" id="UP000054032">
    <property type="component" value="Unassembled WGS sequence"/>
</dbReference>
<dbReference type="AlphaFoldDB" id="W6Z869"/>
<dbReference type="RefSeq" id="XP_007693593.1">
    <property type="nucleotide sequence ID" value="XM_007695403.1"/>
</dbReference>
<evidence type="ECO:0000313" key="2">
    <source>
        <dbReference type="EMBL" id="EUC39886.1"/>
    </source>
</evidence>
<name>W6Z869_COCMI</name>
<dbReference type="PANTHER" id="PTHR42354">
    <property type="entry name" value="C2H2-TYPE DOMAIN-CONTAINING PROTEIN"/>
    <property type="match status" value="1"/>
</dbReference>
<dbReference type="GeneID" id="19119570"/>
<gene>
    <name evidence="2" type="ORF">COCMIDRAFT_110263</name>
</gene>
<feature type="region of interest" description="Disordered" evidence="1">
    <location>
        <begin position="177"/>
        <end position="303"/>
    </location>
</feature>
<feature type="compositionally biased region" description="Low complexity" evidence="1">
    <location>
        <begin position="202"/>
        <end position="230"/>
    </location>
</feature>
<feature type="region of interest" description="Disordered" evidence="1">
    <location>
        <begin position="478"/>
        <end position="504"/>
    </location>
</feature>
<dbReference type="OrthoDB" id="5309037at2759"/>
<evidence type="ECO:0000313" key="3">
    <source>
        <dbReference type="Proteomes" id="UP000054032"/>
    </source>
</evidence>
<dbReference type="HOGENOM" id="CLU_033933_0_0_1"/>
<accession>W6Z869</accession>
<organism evidence="2 3">
    <name type="scientific">Bipolaris oryzae ATCC 44560</name>
    <dbReference type="NCBI Taxonomy" id="930090"/>
    <lineage>
        <taxon>Eukaryota</taxon>
        <taxon>Fungi</taxon>
        <taxon>Dikarya</taxon>
        <taxon>Ascomycota</taxon>
        <taxon>Pezizomycotina</taxon>
        <taxon>Dothideomycetes</taxon>
        <taxon>Pleosporomycetidae</taxon>
        <taxon>Pleosporales</taxon>
        <taxon>Pleosporineae</taxon>
        <taxon>Pleosporaceae</taxon>
        <taxon>Bipolaris</taxon>
    </lineage>
</organism>
<dbReference type="EMBL" id="KI964229">
    <property type="protein sequence ID" value="EUC39886.1"/>
    <property type="molecule type" value="Genomic_DNA"/>
</dbReference>
<dbReference type="PANTHER" id="PTHR42354:SF1">
    <property type="entry name" value="C2H2-TYPE DOMAIN-CONTAINING PROTEIN"/>
    <property type="match status" value="1"/>
</dbReference>
<sequence>MGIAVSTWCVVIRHVVYIYLLKPRQNPSVDPANVVQSLVYILSGVFDATRDLYRTLSLKEQREYEQSLRSYSRRAEYVSDERLGSEEAIMTDKSAMVRQFEIGYHAMGTEFAMGDVTAQTELQWQIIALQSVLVSTAIYGPVSSDSAAHQLSNINAASRAAAARSIEVLIALQDRQMDERPVTPRSMHSVTTTRSSPHHAPSHVASHLTSHSTSHAPSHAPSHHSSYAPSFLPSKTPSQAPSKVPSQVPSKVPSHAPSRATSKAPSKAPSHAVSQAPSRALTLPQPPIGPNSATTVTVKHDEPVHVRTNSPVNTTILDWQSKVEPEPSVTESTSTTVPSHPGHLYCQYAYDLQRDPTQPLHPTLLTTKDARCPHCAGSLHLSPGKAWEISKWAGDTERTFQVSNRFVVKCHRDGPDAQYCCVICSKYSDSDTICGDVKALVKHLSDEHEVRELKHEEDIVEVIEQVVVMGKRDSGVGYAGGGAASRGSRSRRSASVVSGKGRRRKSLGVLEREIDVFEVRSGRR</sequence>
<protein>
    <submittedName>
        <fullName evidence="2">Uncharacterized protein</fullName>
    </submittedName>
</protein>
<dbReference type="eggNOG" id="ENOG502SDII">
    <property type="taxonomic scope" value="Eukaryota"/>
</dbReference>